<organism evidence="3 4">
    <name type="scientific">Micromonospora pisi</name>
    <dbReference type="NCBI Taxonomy" id="589240"/>
    <lineage>
        <taxon>Bacteria</taxon>
        <taxon>Bacillati</taxon>
        <taxon>Actinomycetota</taxon>
        <taxon>Actinomycetes</taxon>
        <taxon>Micromonosporales</taxon>
        <taxon>Micromonosporaceae</taxon>
        <taxon>Micromonospora</taxon>
    </lineage>
</organism>
<dbReference type="AlphaFoldDB" id="A0A495JV81"/>
<dbReference type="InterPro" id="IPR011083">
    <property type="entry name" value="Phage_tail_collar_dom"/>
</dbReference>
<dbReference type="Proteomes" id="UP000277671">
    <property type="component" value="Unassembled WGS sequence"/>
</dbReference>
<evidence type="ECO:0000313" key="4">
    <source>
        <dbReference type="Proteomes" id="UP000277671"/>
    </source>
</evidence>
<proteinExistence type="predicted"/>
<evidence type="ECO:0000259" key="2">
    <source>
        <dbReference type="Pfam" id="PF07484"/>
    </source>
</evidence>
<evidence type="ECO:0000313" key="3">
    <source>
        <dbReference type="EMBL" id="RKR92910.1"/>
    </source>
</evidence>
<keyword evidence="4" id="KW-1185">Reference proteome</keyword>
<feature type="compositionally biased region" description="Basic and acidic residues" evidence="1">
    <location>
        <begin position="87"/>
        <end position="96"/>
    </location>
</feature>
<dbReference type="RefSeq" id="WP_170208825.1">
    <property type="nucleotide sequence ID" value="NZ_RBKT01000001.1"/>
</dbReference>
<evidence type="ECO:0000256" key="1">
    <source>
        <dbReference type="SAM" id="MobiDB-lite"/>
    </source>
</evidence>
<dbReference type="EMBL" id="RBKT01000001">
    <property type="protein sequence ID" value="RKR92910.1"/>
    <property type="molecule type" value="Genomic_DNA"/>
</dbReference>
<sequence>MSDMSLPLVPRGHFVVGTVVPYATGAPIDENFLEEQGWMYCNGRMISRSDYPDLFAVIGTLHGGGDGTSTFTLPDYRGYLLRGVDDHTGRDPDAGSRTEPAPGGASGNRCGSRQGHATARPQTAFALDSAGNHSHQARTPQGYSARAVIGSYRSIWNDDDVESNSGGNHHHTVDEGGDAETRPGNAYVNFIIRYRA</sequence>
<dbReference type="SUPFAM" id="SSF88874">
    <property type="entry name" value="Receptor-binding domain of short tail fibre protein gp12"/>
    <property type="match status" value="1"/>
</dbReference>
<dbReference type="Pfam" id="PF07484">
    <property type="entry name" value="Collar"/>
    <property type="match status" value="1"/>
</dbReference>
<reference evidence="3 4" key="1">
    <citation type="submission" date="2018-10" db="EMBL/GenBank/DDBJ databases">
        <title>Sequencing the genomes of 1000 actinobacteria strains.</title>
        <authorList>
            <person name="Klenk H.-P."/>
        </authorList>
    </citation>
    <scope>NUCLEOTIDE SEQUENCE [LARGE SCALE GENOMIC DNA]</scope>
    <source>
        <strain evidence="3 4">DSM 45175</strain>
    </source>
</reference>
<dbReference type="Gene3D" id="3.90.1340.10">
    <property type="entry name" value="Phage tail collar domain"/>
    <property type="match status" value="1"/>
</dbReference>
<protein>
    <submittedName>
        <fullName evidence="3">Tail collar domain</fullName>
    </submittedName>
</protein>
<feature type="region of interest" description="Disordered" evidence="1">
    <location>
        <begin position="87"/>
        <end position="118"/>
    </location>
</feature>
<feature type="domain" description="Phage tail collar" evidence="2">
    <location>
        <begin position="17"/>
        <end position="79"/>
    </location>
</feature>
<name>A0A495JV81_9ACTN</name>
<dbReference type="InterPro" id="IPR037053">
    <property type="entry name" value="Phage_tail_collar_dom_sf"/>
</dbReference>
<accession>A0A495JV81</accession>
<comment type="caution">
    <text evidence="3">The sequence shown here is derived from an EMBL/GenBank/DDBJ whole genome shotgun (WGS) entry which is preliminary data.</text>
</comment>
<feature type="region of interest" description="Disordered" evidence="1">
    <location>
        <begin position="160"/>
        <end position="183"/>
    </location>
</feature>
<gene>
    <name evidence="3" type="ORF">BDK92_7397</name>
</gene>